<feature type="region of interest" description="Disordered" evidence="1">
    <location>
        <begin position="70"/>
        <end position="114"/>
    </location>
</feature>
<protein>
    <recommendedName>
        <fullName evidence="2">YTH domain-containing protein</fullName>
    </recommendedName>
</protein>
<feature type="domain" description="YTH" evidence="2">
    <location>
        <begin position="410"/>
        <end position="552"/>
    </location>
</feature>
<dbReference type="Gene3D" id="3.10.590.10">
    <property type="entry name" value="ph1033 like domains"/>
    <property type="match status" value="2"/>
</dbReference>
<dbReference type="EMBL" id="CP119966">
    <property type="protein sequence ID" value="WFD41123.1"/>
    <property type="molecule type" value="Genomic_DNA"/>
</dbReference>
<dbReference type="AlphaFoldDB" id="A0AAF0FA20"/>
<dbReference type="Pfam" id="PF04146">
    <property type="entry name" value="YTH"/>
    <property type="match status" value="1"/>
</dbReference>
<feature type="compositionally biased region" description="Polar residues" evidence="1">
    <location>
        <begin position="105"/>
        <end position="114"/>
    </location>
</feature>
<dbReference type="Proteomes" id="UP001217754">
    <property type="component" value="Chromosome 9"/>
</dbReference>
<evidence type="ECO:0000313" key="3">
    <source>
        <dbReference type="EMBL" id="WFD41123.1"/>
    </source>
</evidence>
<evidence type="ECO:0000313" key="4">
    <source>
        <dbReference type="Proteomes" id="UP001217754"/>
    </source>
</evidence>
<reference evidence="3" key="1">
    <citation type="submission" date="2023-03" db="EMBL/GenBank/DDBJ databases">
        <title>Mating type loci evolution in Malassezia.</title>
        <authorList>
            <person name="Coelho M.A."/>
        </authorList>
    </citation>
    <scope>NUCLEOTIDE SEQUENCE</scope>
    <source>
        <strain evidence="3">CBS 9431</strain>
    </source>
</reference>
<feature type="compositionally biased region" description="Low complexity" evidence="1">
    <location>
        <begin position="390"/>
        <end position="403"/>
    </location>
</feature>
<dbReference type="PANTHER" id="PTHR12357:SF3">
    <property type="entry name" value="YTH DOMAIN-CONTAINING PROTEIN 1"/>
    <property type="match status" value="1"/>
</dbReference>
<dbReference type="GO" id="GO:0005654">
    <property type="term" value="C:nucleoplasm"/>
    <property type="evidence" value="ECO:0007669"/>
    <property type="project" value="TreeGrafter"/>
</dbReference>
<name>A0AAF0FA20_9BASI</name>
<dbReference type="InterPro" id="IPR007275">
    <property type="entry name" value="YTH_domain"/>
</dbReference>
<feature type="compositionally biased region" description="Low complexity" evidence="1">
    <location>
        <begin position="181"/>
        <end position="194"/>
    </location>
</feature>
<evidence type="ECO:0000256" key="1">
    <source>
        <dbReference type="SAM" id="MobiDB-lite"/>
    </source>
</evidence>
<feature type="compositionally biased region" description="Basic and acidic residues" evidence="1">
    <location>
        <begin position="379"/>
        <end position="389"/>
    </location>
</feature>
<dbReference type="GO" id="GO:0003729">
    <property type="term" value="F:mRNA binding"/>
    <property type="evidence" value="ECO:0007669"/>
    <property type="project" value="TreeGrafter"/>
</dbReference>
<feature type="region of interest" description="Disordered" evidence="1">
    <location>
        <begin position="1"/>
        <end position="34"/>
    </location>
</feature>
<feature type="region of interest" description="Disordered" evidence="1">
    <location>
        <begin position="310"/>
        <end position="339"/>
    </location>
</feature>
<gene>
    <name evidence="3" type="ORF">MJAP1_004117</name>
</gene>
<keyword evidence="4" id="KW-1185">Reference proteome</keyword>
<proteinExistence type="predicted"/>
<dbReference type="RefSeq" id="XP_060124020.1">
    <property type="nucleotide sequence ID" value="XM_060268037.1"/>
</dbReference>
<feature type="region of interest" description="Disordered" evidence="1">
    <location>
        <begin position="176"/>
        <end position="227"/>
    </location>
</feature>
<evidence type="ECO:0000259" key="2">
    <source>
        <dbReference type="PROSITE" id="PS50882"/>
    </source>
</evidence>
<accession>A0AAF0FA20</accession>
<feature type="region of interest" description="Disordered" evidence="1">
    <location>
        <begin position="372"/>
        <end position="411"/>
    </location>
</feature>
<dbReference type="GeneID" id="85227768"/>
<organism evidence="3 4">
    <name type="scientific">Malassezia japonica</name>
    <dbReference type="NCBI Taxonomy" id="223818"/>
    <lineage>
        <taxon>Eukaryota</taxon>
        <taxon>Fungi</taxon>
        <taxon>Dikarya</taxon>
        <taxon>Basidiomycota</taxon>
        <taxon>Ustilaginomycotina</taxon>
        <taxon>Malasseziomycetes</taxon>
        <taxon>Malasseziales</taxon>
        <taxon>Malasseziaceae</taxon>
        <taxon>Malassezia</taxon>
    </lineage>
</organism>
<dbReference type="CDD" id="cd21134">
    <property type="entry name" value="YTH"/>
    <property type="match status" value="1"/>
</dbReference>
<feature type="compositionally biased region" description="Pro residues" evidence="1">
    <location>
        <begin position="1"/>
        <end position="11"/>
    </location>
</feature>
<feature type="region of interest" description="Disordered" evidence="1">
    <location>
        <begin position="434"/>
        <end position="491"/>
    </location>
</feature>
<dbReference type="PANTHER" id="PTHR12357">
    <property type="entry name" value="YTH YT521-B HOMOLOGY DOMAIN-CONTAINING"/>
    <property type="match status" value="1"/>
</dbReference>
<dbReference type="InterPro" id="IPR045168">
    <property type="entry name" value="YTH_prot"/>
</dbReference>
<dbReference type="PROSITE" id="PS50882">
    <property type="entry name" value="YTH"/>
    <property type="match status" value="2"/>
</dbReference>
<dbReference type="GO" id="GO:0000398">
    <property type="term" value="P:mRNA splicing, via spliceosome"/>
    <property type="evidence" value="ECO:0007669"/>
    <property type="project" value="TreeGrafter"/>
</dbReference>
<dbReference type="GO" id="GO:0000381">
    <property type="term" value="P:regulation of alternative mRNA splicing, via spliceosome"/>
    <property type="evidence" value="ECO:0007669"/>
    <property type="project" value="TreeGrafter"/>
</dbReference>
<feature type="domain" description="YTH" evidence="2">
    <location>
        <begin position="239"/>
        <end position="374"/>
    </location>
</feature>
<feature type="compositionally biased region" description="Basic and acidic residues" evidence="1">
    <location>
        <begin position="440"/>
        <end position="450"/>
    </location>
</feature>
<sequence>MVGHFPYPPAVRPAVTPEGVPNDPAYPHTPSASVNLSPSLTGHQYANPYEAHHHAKQMYMPPPTAAPGYPPMMYSDADSHNAPKPQAVPAPSSDPPVHAKVSTGPAESTRTTASSEQGVCAFVNYVSGFDLDRACAYFHGKPLRLKSSCPRLVCRPRRLEDAEYAGVAAQRGKGVHTNWYRQQRQQQLQRQRQQSESGDALPADARGDSTTEDNATGMSDSRSFTSTNSSLLRQPMFAHRFFILKSRNSDALTTALRTNIWSTQSHNEPVLDQAFRNSAVVTLLFSENFSGQFFGYATMSSRIGGALPGANTASPVRRADRDENGVGQPVLDHPLPKDTDDVAVDKARQAAPGDSPTLFSRSPKMDTAALHSVANGSPDRTDTKEEKESNPSSIDSSISATPSMNAEREANEEWATNAKLHNRRLDVFDAQFAPDESDEIRDKQEGHTPARAETTLGPSHAQDRDQALEPTSCAAEQRDGAPGPKELPDSIHDTKSTQLGLPFYISWKITKPLPFSEIQTLRNPWRDNRLVKVSRDGTELEPNVGKQLIKIWEAYSKPTSEKDPGLEGRS</sequence>
<dbReference type="GO" id="GO:1990247">
    <property type="term" value="F:N6-methyladenosine-containing RNA reader activity"/>
    <property type="evidence" value="ECO:0007669"/>
    <property type="project" value="TreeGrafter"/>
</dbReference>